<proteinExistence type="inferred from homology"/>
<dbReference type="PROSITE" id="PS00062">
    <property type="entry name" value="ALDOKETO_REDUCTASE_2"/>
    <property type="match status" value="1"/>
</dbReference>
<evidence type="ECO:0000313" key="3">
    <source>
        <dbReference type="EMBL" id="SCV73641.1"/>
    </source>
</evidence>
<reference evidence="4" key="1">
    <citation type="submission" date="2016-09" db="EMBL/GenBank/DDBJ databases">
        <authorList>
            <person name="Jeantristanb JTB J.-T."/>
            <person name="Ricardo R."/>
        </authorList>
    </citation>
    <scope>NUCLEOTIDE SEQUENCE [LARGE SCALE GENOMIC DNA]</scope>
</reference>
<dbReference type="STRING" id="269621.A0A238FN97"/>
<sequence>MMCLNWKMPPAPARNFFVPLASTPIFCAFRFSSHKPFSNQTPPFPFKMVATATLSSGCTIPLLGFGTWQARPNEVERAVEEALKAGYTHLDLAKIYQNQEEVSRGIKKAGVAREKLFITSKLWNSSHKPELVEAALDDTLKELELEYLDLYLIHWPIAFEPAVPGPKGDHTSNLFPKAKNGKEEVELDLETSLVDTWRAMIKLLDTGKVRTIGVSNFSIKAIDTISKETGVTPAVHQVERHPLLLQRELIDHHKKHNIHLTAYSPLGNNNYGEKKLFEYPEIIAIADKIGATPAQVLIAWGQVGGHSVLPKSVTPSRIQSNLKQVTLTDEQVEEINKLGEQKYRRFNVPYKYKPTWDINTFGEDEEKSATNQVKIV</sequence>
<dbReference type="InterPro" id="IPR020471">
    <property type="entry name" value="AKR"/>
</dbReference>
<gene>
    <name evidence="3" type="ORF">BQ2448_6071</name>
</gene>
<dbReference type="InterPro" id="IPR023210">
    <property type="entry name" value="NADP_OxRdtase_dom"/>
</dbReference>
<evidence type="ECO:0000259" key="2">
    <source>
        <dbReference type="Pfam" id="PF00248"/>
    </source>
</evidence>
<dbReference type="PRINTS" id="PR00069">
    <property type="entry name" value="ALDKETRDTASE"/>
</dbReference>
<evidence type="ECO:0000313" key="4">
    <source>
        <dbReference type="Proteomes" id="UP000198372"/>
    </source>
</evidence>
<feature type="domain" description="NADP-dependent oxidoreductase" evidence="2">
    <location>
        <begin position="63"/>
        <end position="338"/>
    </location>
</feature>
<dbReference type="PANTHER" id="PTHR11732">
    <property type="entry name" value="ALDO/KETO REDUCTASE"/>
    <property type="match status" value="1"/>
</dbReference>
<dbReference type="InterPro" id="IPR036812">
    <property type="entry name" value="NAD(P)_OxRdtase_dom_sf"/>
</dbReference>
<dbReference type="EMBL" id="FMSP01000019">
    <property type="protein sequence ID" value="SCV73641.1"/>
    <property type="molecule type" value="Genomic_DNA"/>
</dbReference>
<organism evidence="3 4">
    <name type="scientific">Microbotryum intermedium</name>
    <dbReference type="NCBI Taxonomy" id="269621"/>
    <lineage>
        <taxon>Eukaryota</taxon>
        <taxon>Fungi</taxon>
        <taxon>Dikarya</taxon>
        <taxon>Basidiomycota</taxon>
        <taxon>Pucciniomycotina</taxon>
        <taxon>Microbotryomycetes</taxon>
        <taxon>Microbotryales</taxon>
        <taxon>Microbotryaceae</taxon>
        <taxon>Microbotryum</taxon>
    </lineage>
</organism>
<accession>A0A238FN97</accession>
<protein>
    <submittedName>
        <fullName evidence="3">BQ2448_6071 protein</fullName>
    </submittedName>
</protein>
<dbReference type="Gene3D" id="3.20.20.100">
    <property type="entry name" value="NADP-dependent oxidoreductase domain"/>
    <property type="match status" value="1"/>
</dbReference>
<dbReference type="AlphaFoldDB" id="A0A238FN97"/>
<dbReference type="Proteomes" id="UP000198372">
    <property type="component" value="Unassembled WGS sequence"/>
</dbReference>
<name>A0A238FN97_9BASI</name>
<evidence type="ECO:0000256" key="1">
    <source>
        <dbReference type="ARBA" id="ARBA00007905"/>
    </source>
</evidence>
<dbReference type="SUPFAM" id="SSF51430">
    <property type="entry name" value="NAD(P)-linked oxidoreductase"/>
    <property type="match status" value="1"/>
</dbReference>
<keyword evidence="4" id="KW-1185">Reference proteome</keyword>
<dbReference type="OrthoDB" id="416253at2759"/>
<dbReference type="GO" id="GO:0016491">
    <property type="term" value="F:oxidoreductase activity"/>
    <property type="evidence" value="ECO:0007669"/>
    <property type="project" value="InterPro"/>
</dbReference>
<dbReference type="InterPro" id="IPR018170">
    <property type="entry name" value="Aldo/ket_reductase_CS"/>
</dbReference>
<comment type="similarity">
    <text evidence="1">Belongs to the aldo/keto reductase family.</text>
</comment>
<dbReference type="Pfam" id="PF00248">
    <property type="entry name" value="Aldo_ket_red"/>
    <property type="match status" value="1"/>
</dbReference>
<dbReference type="FunFam" id="3.20.20.100:FF:000036">
    <property type="entry name" value="NADP-dependent oxidoreductase domain-containing protein"/>
    <property type="match status" value="1"/>
</dbReference>